<keyword evidence="2" id="KW-0732">Signal</keyword>
<dbReference type="PANTHER" id="PTHR45642:SF88">
    <property type="entry name" value="GDSL-LIKE LIPASE_ACYLHYDROLASE FAMILY PROTEIN-RELATED"/>
    <property type="match status" value="1"/>
</dbReference>
<dbReference type="InterPro" id="IPR001087">
    <property type="entry name" value="GDSL"/>
</dbReference>
<dbReference type="Proteomes" id="UP001229421">
    <property type="component" value="Unassembled WGS sequence"/>
</dbReference>
<evidence type="ECO:0000256" key="1">
    <source>
        <dbReference type="ARBA" id="ARBA00008668"/>
    </source>
</evidence>
<name>A0AAD8KW52_TARER</name>
<dbReference type="SUPFAM" id="SSF52266">
    <property type="entry name" value="SGNH hydrolase"/>
    <property type="match status" value="1"/>
</dbReference>
<dbReference type="FunFam" id="3.40.50.1110:FF:000003">
    <property type="entry name" value="GDSL esterase/lipase APG"/>
    <property type="match status" value="1"/>
</dbReference>
<feature type="signal peptide" evidence="2">
    <location>
        <begin position="1"/>
        <end position="19"/>
    </location>
</feature>
<dbReference type="CDD" id="cd01837">
    <property type="entry name" value="SGNH_plant_lipase_like"/>
    <property type="match status" value="1"/>
</dbReference>
<dbReference type="AlphaFoldDB" id="A0AAD8KW52"/>
<evidence type="ECO:0000256" key="2">
    <source>
        <dbReference type="SAM" id="SignalP"/>
    </source>
</evidence>
<keyword evidence="4" id="KW-1185">Reference proteome</keyword>
<dbReference type="Pfam" id="PF00657">
    <property type="entry name" value="Lipase_GDSL"/>
    <property type="match status" value="1"/>
</dbReference>
<accession>A0AAD8KW52</accession>
<reference evidence="3" key="1">
    <citation type="journal article" date="2023" name="bioRxiv">
        <title>Improved chromosome-level genome assembly for marigold (Tagetes erecta).</title>
        <authorList>
            <person name="Jiang F."/>
            <person name="Yuan L."/>
            <person name="Wang S."/>
            <person name="Wang H."/>
            <person name="Xu D."/>
            <person name="Wang A."/>
            <person name="Fan W."/>
        </authorList>
    </citation>
    <scope>NUCLEOTIDE SEQUENCE</scope>
    <source>
        <strain evidence="3">WSJ</strain>
        <tissue evidence="3">Leaf</tissue>
    </source>
</reference>
<dbReference type="InterPro" id="IPR050592">
    <property type="entry name" value="GDSL_lipolytic_enzyme"/>
</dbReference>
<dbReference type="InterPro" id="IPR035669">
    <property type="entry name" value="SGNH_plant_lipase-like"/>
</dbReference>
<comment type="similarity">
    <text evidence="1">Belongs to the 'GDSL' lipolytic enzyme family.</text>
</comment>
<evidence type="ECO:0000313" key="4">
    <source>
        <dbReference type="Proteomes" id="UP001229421"/>
    </source>
</evidence>
<organism evidence="3 4">
    <name type="scientific">Tagetes erecta</name>
    <name type="common">African marigold</name>
    <dbReference type="NCBI Taxonomy" id="13708"/>
    <lineage>
        <taxon>Eukaryota</taxon>
        <taxon>Viridiplantae</taxon>
        <taxon>Streptophyta</taxon>
        <taxon>Embryophyta</taxon>
        <taxon>Tracheophyta</taxon>
        <taxon>Spermatophyta</taxon>
        <taxon>Magnoliopsida</taxon>
        <taxon>eudicotyledons</taxon>
        <taxon>Gunneridae</taxon>
        <taxon>Pentapetalae</taxon>
        <taxon>asterids</taxon>
        <taxon>campanulids</taxon>
        <taxon>Asterales</taxon>
        <taxon>Asteraceae</taxon>
        <taxon>Asteroideae</taxon>
        <taxon>Heliantheae alliance</taxon>
        <taxon>Tageteae</taxon>
        <taxon>Tagetes</taxon>
    </lineage>
</organism>
<evidence type="ECO:0000313" key="3">
    <source>
        <dbReference type="EMBL" id="KAK1426865.1"/>
    </source>
</evidence>
<sequence>MAFTIFIFILLLKLSTTESTQNLTNLFKAVLVFGDSTADSGNNNYISTSFKADHLPYGQDFPGRIPTGRFSNGKLVPDFWVSFLGIKQSIPPYLHPNLSNYHIRTGVNFASAGSGYDDVTARVSQVIPVTKQMVYFKEYIKRLNKVVGVKEAKSIIEGALVSLSAGTNDFTISYYDLRTRRNDFAIGGYQDYVLKKLQIFIKGLYKLGCRTMVVSGLPPMGCLPIQMASRFTRTCLKEQNFDARIYNQKLKKMLTKIQSSMKGSRIMYADIYNPMMEMIKNPQNHGFTETKIGCCGLGFLEAGPICTPFTPLCTNPSNHLFFDSIHPSEAAYRHITKILLKQILRTMNNSGHIF</sequence>
<gene>
    <name evidence="3" type="ORF">QVD17_15545</name>
</gene>
<dbReference type="GO" id="GO:0016788">
    <property type="term" value="F:hydrolase activity, acting on ester bonds"/>
    <property type="evidence" value="ECO:0007669"/>
    <property type="project" value="InterPro"/>
</dbReference>
<dbReference type="InterPro" id="IPR036514">
    <property type="entry name" value="SGNH_hydro_sf"/>
</dbReference>
<comment type="caution">
    <text evidence="3">The sequence shown here is derived from an EMBL/GenBank/DDBJ whole genome shotgun (WGS) entry which is preliminary data.</text>
</comment>
<dbReference type="Gene3D" id="3.40.50.1110">
    <property type="entry name" value="SGNH hydrolase"/>
    <property type="match status" value="1"/>
</dbReference>
<protein>
    <recommendedName>
        <fullName evidence="5">GDSL esterase/lipase</fullName>
    </recommendedName>
</protein>
<dbReference type="PANTHER" id="PTHR45642">
    <property type="entry name" value="GDSL ESTERASE/LIPASE EXL3"/>
    <property type="match status" value="1"/>
</dbReference>
<dbReference type="EMBL" id="JAUHHV010000004">
    <property type="protein sequence ID" value="KAK1426865.1"/>
    <property type="molecule type" value="Genomic_DNA"/>
</dbReference>
<feature type="chain" id="PRO_5042127256" description="GDSL esterase/lipase" evidence="2">
    <location>
        <begin position="20"/>
        <end position="354"/>
    </location>
</feature>
<proteinExistence type="inferred from homology"/>
<evidence type="ECO:0008006" key="5">
    <source>
        <dbReference type="Google" id="ProtNLM"/>
    </source>
</evidence>